<dbReference type="Gene3D" id="3.30.470.20">
    <property type="entry name" value="ATP-grasp fold, B domain"/>
    <property type="match status" value="1"/>
</dbReference>
<protein>
    <recommendedName>
        <fullName evidence="5">ATP-grasp domain-containing protein</fullName>
    </recommendedName>
</protein>
<evidence type="ECO:0000313" key="7">
    <source>
        <dbReference type="Proteomes" id="UP000054560"/>
    </source>
</evidence>
<name>A0A0L0G9R2_9EUKA</name>
<dbReference type="SUPFAM" id="SSF56059">
    <property type="entry name" value="Glutathione synthetase ATP-binding domain-like"/>
    <property type="match status" value="1"/>
</dbReference>
<evidence type="ECO:0000313" key="6">
    <source>
        <dbReference type="EMBL" id="KNC85639.1"/>
    </source>
</evidence>
<dbReference type="OrthoDB" id="434648at2759"/>
<organism evidence="6 7">
    <name type="scientific">Sphaeroforma arctica JP610</name>
    <dbReference type="NCBI Taxonomy" id="667725"/>
    <lineage>
        <taxon>Eukaryota</taxon>
        <taxon>Ichthyosporea</taxon>
        <taxon>Ichthyophonida</taxon>
        <taxon>Sphaeroforma</taxon>
    </lineage>
</organism>
<keyword evidence="7" id="KW-1185">Reference proteome</keyword>
<proteinExistence type="predicted"/>
<dbReference type="PANTHER" id="PTHR43585:SF2">
    <property type="entry name" value="ATP-GRASP ENZYME FSQD"/>
    <property type="match status" value="1"/>
</dbReference>
<evidence type="ECO:0000256" key="1">
    <source>
        <dbReference type="ARBA" id="ARBA00022598"/>
    </source>
</evidence>
<dbReference type="InterPro" id="IPR011761">
    <property type="entry name" value="ATP-grasp"/>
</dbReference>
<dbReference type="GeneID" id="25902716"/>
<accession>A0A0L0G9R2</accession>
<dbReference type="GO" id="GO:0016874">
    <property type="term" value="F:ligase activity"/>
    <property type="evidence" value="ECO:0007669"/>
    <property type="project" value="UniProtKB-KW"/>
</dbReference>
<dbReference type="GO" id="GO:0005524">
    <property type="term" value="F:ATP binding"/>
    <property type="evidence" value="ECO:0007669"/>
    <property type="project" value="UniProtKB-UniRule"/>
</dbReference>
<evidence type="ECO:0000256" key="2">
    <source>
        <dbReference type="ARBA" id="ARBA00022741"/>
    </source>
</evidence>
<dbReference type="STRING" id="667725.A0A0L0G9R2"/>
<keyword evidence="2 4" id="KW-0547">Nucleotide-binding</keyword>
<feature type="domain" description="ATP-grasp" evidence="5">
    <location>
        <begin position="145"/>
        <end position="359"/>
    </location>
</feature>
<dbReference type="EMBL" id="KQ241692">
    <property type="protein sequence ID" value="KNC85639.1"/>
    <property type="molecule type" value="Genomic_DNA"/>
</dbReference>
<gene>
    <name evidence="6" type="ORF">SARC_02212</name>
</gene>
<dbReference type="GO" id="GO:0046872">
    <property type="term" value="F:metal ion binding"/>
    <property type="evidence" value="ECO:0007669"/>
    <property type="project" value="InterPro"/>
</dbReference>
<dbReference type="eggNOG" id="ENOG502RN4Y">
    <property type="taxonomic scope" value="Eukaryota"/>
</dbReference>
<evidence type="ECO:0000256" key="3">
    <source>
        <dbReference type="ARBA" id="ARBA00022840"/>
    </source>
</evidence>
<evidence type="ECO:0000256" key="4">
    <source>
        <dbReference type="PROSITE-ProRule" id="PRU00409"/>
    </source>
</evidence>
<reference evidence="6 7" key="1">
    <citation type="submission" date="2011-02" db="EMBL/GenBank/DDBJ databases">
        <title>The Genome Sequence of Sphaeroforma arctica JP610.</title>
        <authorList>
            <consortium name="The Broad Institute Genome Sequencing Platform"/>
            <person name="Russ C."/>
            <person name="Cuomo C."/>
            <person name="Young S.K."/>
            <person name="Zeng Q."/>
            <person name="Gargeya S."/>
            <person name="Alvarado L."/>
            <person name="Berlin A."/>
            <person name="Chapman S.B."/>
            <person name="Chen Z."/>
            <person name="Freedman E."/>
            <person name="Gellesch M."/>
            <person name="Goldberg J."/>
            <person name="Griggs A."/>
            <person name="Gujja S."/>
            <person name="Heilman E."/>
            <person name="Heiman D."/>
            <person name="Howarth C."/>
            <person name="Mehta T."/>
            <person name="Neiman D."/>
            <person name="Pearson M."/>
            <person name="Roberts A."/>
            <person name="Saif S."/>
            <person name="Shea T."/>
            <person name="Shenoy N."/>
            <person name="Sisk P."/>
            <person name="Stolte C."/>
            <person name="Sykes S."/>
            <person name="White J."/>
            <person name="Yandava C."/>
            <person name="Burger G."/>
            <person name="Gray M.W."/>
            <person name="Holland P.W.H."/>
            <person name="King N."/>
            <person name="Lang F.B.F."/>
            <person name="Roger A.J."/>
            <person name="Ruiz-Trillo I."/>
            <person name="Haas B."/>
            <person name="Nusbaum C."/>
            <person name="Birren B."/>
        </authorList>
    </citation>
    <scope>NUCLEOTIDE SEQUENCE [LARGE SCALE GENOMIC DNA]</scope>
    <source>
        <strain evidence="6 7">JP610</strain>
    </source>
</reference>
<dbReference type="Pfam" id="PF13535">
    <property type="entry name" value="ATP-grasp_4"/>
    <property type="match status" value="1"/>
</dbReference>
<dbReference type="RefSeq" id="XP_014159541.1">
    <property type="nucleotide sequence ID" value="XM_014304066.1"/>
</dbReference>
<dbReference type="Proteomes" id="UP000054560">
    <property type="component" value="Unassembled WGS sequence"/>
</dbReference>
<dbReference type="PANTHER" id="PTHR43585">
    <property type="entry name" value="FUMIPYRROLE BIOSYNTHESIS PROTEIN C"/>
    <property type="match status" value="1"/>
</dbReference>
<keyword evidence="1" id="KW-0436">Ligase</keyword>
<dbReference type="PROSITE" id="PS50975">
    <property type="entry name" value="ATP_GRASP"/>
    <property type="match status" value="1"/>
</dbReference>
<sequence>MVSLKDRSPEATAARLAAMKGKNMLLLSASKMLTEDAPDVGPMTKAYLNWAKDNGVILTYVTDENGDHLEGVYRQYELAHNYLPADFTSGETIVEAVKKSGITYDGVFSHLENMQPLVGEVAELLNISCNPADAYRIARSKLESRKALARAGLPTPRSAPIATPADIESVGEKVGFPLIIKPTSGAGSGGVYKADNMEEFKNICERSFADLAANPTLQFNPGMGDKAGAPLMAEQYLVPVDFGLPIFEFDVDLLMFDGEAVYSGVCDNWNPSHTYYLETGSNYPSLVPEKVQEELIEFSINCAKAMGFNRGAFHIECMYTSDGAQLIENNPRVGGGSDHMFHLGVQGVDMMQNFFMSMLNIPINPERTGTPQKIILDYGVNAAKTGILQDTEWNEEAKKGKYVTDTVCTVKAGDKIKGDDKTFPDCVALFYAEAPIAEAREAFLELLEIGERALETMPVTNEEKPVRRASRGSWIAEAI</sequence>
<dbReference type="InterPro" id="IPR052032">
    <property type="entry name" value="ATP-dep_AA_Ligase"/>
</dbReference>
<keyword evidence="3 4" id="KW-0067">ATP-binding</keyword>
<dbReference type="AlphaFoldDB" id="A0A0L0G9R2"/>
<evidence type="ECO:0000259" key="5">
    <source>
        <dbReference type="PROSITE" id="PS50975"/>
    </source>
</evidence>